<name>A0A7I7QRG7_9MYCO</name>
<protein>
    <recommendedName>
        <fullName evidence="6">DNA primase/polymerase bifunctional N-terminal domain-containing protein</fullName>
    </recommendedName>
</protein>
<sequence length="732" mass="80321">MTETENRSDAKDIGPARDTHATNGAESQDTPLRYGLTLLDDDERQFVTDLGPLRCAVWTSGPHNDDKAEFYRPRGWQAADDLWNSARYGSFSMGDCLCANTGGRVIVVDVDPRNGGDIDAVRQWLGGLNARIFADVITPSGGRHFYIDGAWREDIHTVHGKLPGLPGVDLQAKGANVFLPGTRRPKYDGKGYEVVFNDLASMRIEGDEAGAAALAAWLDEHLPKAVPALDGQPWDGTPPDARQRAYLKAVLTNSTKEVAEAAEGCRNDTLNRAAFTLGQYVTGAGLDCGRAETALLEAAERCGLPRDEAETTVTSGMTAGLDNPRAVPERDGTDPREPFGTNRERAVSESTTPPIGTPLVDGDVLLTELLDTLRRYVRFPDDNCAVAVALWVAATHAIEAWNAAPRLVLNSPQKRCGKSRALDVVSGMCHAPLITVNASVSAVFRSLNSDRPPTLIIDEADTIFGNRRSAENNEDLRGLLNAGHQRNRPALRCVGPQLVPTEFPTFAMVALAGIGAMPDTITDRAINITMRRRTSDERVAQFRCRRDEPVLHRLRDRLAVWTHAHIDELTDAVPDMPVEDRAADTWEPLVAVADIAGGNWPTKARAACLAMVEGADDADQARSLDVRLLSDIRQIFLDKAASFLPSVDLVDALRKFPDSPWREFDYTTNKLAHRLAAYGVRSGHNTEKTKRGYRQEHFHDAFCRYLRPDPSSPSETHQEQDRRADGPKHPDT</sequence>
<feature type="region of interest" description="Disordered" evidence="1">
    <location>
        <begin position="316"/>
        <end position="354"/>
    </location>
</feature>
<evidence type="ECO:0000256" key="1">
    <source>
        <dbReference type="SAM" id="MobiDB-lite"/>
    </source>
</evidence>
<dbReference type="RefSeq" id="WP_163797720.1">
    <property type="nucleotide sequence ID" value="NZ_AP022588.1"/>
</dbReference>
<dbReference type="SUPFAM" id="SSF56747">
    <property type="entry name" value="Prim-pol domain"/>
    <property type="match status" value="1"/>
</dbReference>
<feature type="region of interest" description="Disordered" evidence="1">
    <location>
        <begin position="706"/>
        <end position="732"/>
    </location>
</feature>
<feature type="compositionally biased region" description="Basic and acidic residues" evidence="1">
    <location>
        <begin position="1"/>
        <end position="20"/>
    </location>
</feature>
<reference evidence="4 5" key="1">
    <citation type="journal article" date="2019" name="Emerg. Microbes Infect.">
        <title>Comprehensive subspecies identification of 175 nontuberculous mycobacteria species based on 7547 genomic profiles.</title>
        <authorList>
            <person name="Matsumoto Y."/>
            <person name="Kinjo T."/>
            <person name="Motooka D."/>
            <person name="Nabeya D."/>
            <person name="Jung N."/>
            <person name="Uechi K."/>
            <person name="Horii T."/>
            <person name="Iida T."/>
            <person name="Fujita J."/>
            <person name="Nakamura S."/>
        </authorList>
    </citation>
    <scope>NUCLEOTIDE SEQUENCE [LARGE SCALE GENOMIC DNA]</scope>
    <source>
        <strain evidence="4 5">JCM 17899</strain>
    </source>
</reference>
<evidence type="ECO:0008006" key="6">
    <source>
        <dbReference type="Google" id="ProtNLM"/>
    </source>
</evidence>
<proteinExistence type="predicted"/>
<accession>A0A7I7QRG7</accession>
<dbReference type="EMBL" id="AP022588">
    <property type="protein sequence ID" value="BBY28875.1"/>
    <property type="molecule type" value="Genomic_DNA"/>
</dbReference>
<evidence type="ECO:0000313" key="4">
    <source>
        <dbReference type="EMBL" id="BBY28875.1"/>
    </source>
</evidence>
<dbReference type="Pfam" id="PF09250">
    <property type="entry name" value="Prim-Pol"/>
    <property type="match status" value="1"/>
</dbReference>
<feature type="domain" description="DNA primase/polymerase bifunctional N-terminal" evidence="2">
    <location>
        <begin position="101"/>
        <end position="196"/>
    </location>
</feature>
<dbReference type="Pfam" id="PF12307">
    <property type="entry name" value="DUF3631"/>
    <property type="match status" value="1"/>
</dbReference>
<feature type="domain" description="DUF3631" evidence="3">
    <location>
        <begin position="530"/>
        <end position="705"/>
    </location>
</feature>
<feature type="compositionally biased region" description="Basic and acidic residues" evidence="1">
    <location>
        <begin position="327"/>
        <end position="347"/>
    </location>
</feature>
<evidence type="ECO:0000313" key="5">
    <source>
        <dbReference type="Proteomes" id="UP000467193"/>
    </source>
</evidence>
<dbReference type="Proteomes" id="UP000467193">
    <property type="component" value="Chromosome"/>
</dbReference>
<dbReference type="InterPro" id="IPR022081">
    <property type="entry name" value="DUF3631"/>
</dbReference>
<keyword evidence="5" id="KW-1185">Reference proteome</keyword>
<evidence type="ECO:0000259" key="3">
    <source>
        <dbReference type="Pfam" id="PF12307"/>
    </source>
</evidence>
<dbReference type="AlphaFoldDB" id="A0A7I7QRG7"/>
<feature type="compositionally biased region" description="Basic and acidic residues" evidence="1">
    <location>
        <begin position="716"/>
        <end position="732"/>
    </location>
</feature>
<dbReference type="InterPro" id="IPR015330">
    <property type="entry name" value="DNA_primase/pol_bifunc_N"/>
</dbReference>
<feature type="region of interest" description="Disordered" evidence="1">
    <location>
        <begin position="1"/>
        <end position="28"/>
    </location>
</feature>
<organism evidence="4 5">
    <name type="scientific">Mycolicibacterium sediminis</name>
    <dbReference type="NCBI Taxonomy" id="1286180"/>
    <lineage>
        <taxon>Bacteria</taxon>
        <taxon>Bacillati</taxon>
        <taxon>Actinomycetota</taxon>
        <taxon>Actinomycetes</taxon>
        <taxon>Mycobacteriales</taxon>
        <taxon>Mycobacteriaceae</taxon>
        <taxon>Mycolicibacterium</taxon>
    </lineage>
</organism>
<gene>
    <name evidence="4" type="ORF">MSEDJ_29710</name>
</gene>
<dbReference type="KEGG" id="msei:MSEDJ_29710"/>
<evidence type="ECO:0000259" key="2">
    <source>
        <dbReference type="Pfam" id="PF09250"/>
    </source>
</evidence>